<feature type="region of interest" description="Disordered" evidence="5">
    <location>
        <begin position="1"/>
        <end position="20"/>
    </location>
</feature>
<proteinExistence type="predicted"/>
<evidence type="ECO:0000256" key="5">
    <source>
        <dbReference type="SAM" id="MobiDB-lite"/>
    </source>
</evidence>
<dbReference type="EMBL" id="CAUJNA010003566">
    <property type="protein sequence ID" value="CAJ1405018.1"/>
    <property type="molecule type" value="Genomic_DNA"/>
</dbReference>
<keyword evidence="2 6" id="KW-0812">Transmembrane</keyword>
<dbReference type="InterPro" id="IPR011992">
    <property type="entry name" value="EF-hand-dom_pair"/>
</dbReference>
<gene>
    <name evidence="8" type="ORF">EVOR1521_LOCUS27348</name>
</gene>
<dbReference type="Gene3D" id="1.20.120.350">
    <property type="entry name" value="Voltage-gated potassium channels. Chain C"/>
    <property type="match status" value="1"/>
</dbReference>
<dbReference type="PANTHER" id="PTHR10037:SF62">
    <property type="entry name" value="SODIUM CHANNEL PROTEIN 60E"/>
    <property type="match status" value="1"/>
</dbReference>
<keyword evidence="4 6" id="KW-0472">Membrane</keyword>
<dbReference type="Gene3D" id="1.10.287.70">
    <property type="match status" value="1"/>
</dbReference>
<evidence type="ECO:0000313" key="8">
    <source>
        <dbReference type="EMBL" id="CAJ1405018.1"/>
    </source>
</evidence>
<feature type="compositionally biased region" description="Basic and acidic residues" evidence="5">
    <location>
        <begin position="463"/>
        <end position="484"/>
    </location>
</feature>
<evidence type="ECO:0000259" key="7">
    <source>
        <dbReference type="PROSITE" id="PS50222"/>
    </source>
</evidence>
<keyword evidence="3 6" id="KW-1133">Transmembrane helix</keyword>
<dbReference type="PROSITE" id="PS50222">
    <property type="entry name" value="EF_HAND_2"/>
    <property type="match status" value="1"/>
</dbReference>
<sequence length="595" mass="65597">METVPARTGSADTRSADSWENEMQATMTSSSMSTGRRGVPVHSNFIGSPGKVEVPNSVRSSVNKVLDSYFVANLMAVVVFADSFCTCASVDARAAQQELPAAYNIIGQVCLSLYTAELLCSLYSKGLGILKDWIGVIDGVIVVCGWAENLIAAILDTDIGLPFGLLRVFRVVRIARTVRLLKRLRMLRELYKLIVMMATVFRTLMWSFLLCFIVMTAFSMMLVEFVNPIIQDMNENLGTFDDCNACLQSTTSVMEANLLLFQTVVAGDGWGTVAVPVIRAAPGTAVIFVGSQLTLVFGVLNLIVAVVVDTFAEARLHDVEALAEDLETDLQNDRNFLHDVFRRIDKAGTGELTLSELIDGARTDAVFQSRLKVMDIDESDLHQLFHMIDMEESGTLKVSDIIGPLSRWAHDSKTAPRFIKYNLMQSMQMQEELIQLSEERFDRLGCQVELLAAELRTGPRAKPSPDQKLDPGDAPAERSEELHAPHASCHPELMQRKERTVDGPSQAIASQIESAMAQIDAKLEALLHRKAEEWPKGRLARMPSGPSVGAFQAMYMDRSQASFGEPRRARRISTRSAKSKDSKETMPPAPVADAT</sequence>
<dbReference type="SUPFAM" id="SSF47473">
    <property type="entry name" value="EF-hand"/>
    <property type="match status" value="1"/>
</dbReference>
<accession>A0AA36JF22</accession>
<dbReference type="Proteomes" id="UP001178507">
    <property type="component" value="Unassembled WGS sequence"/>
</dbReference>
<dbReference type="PANTHER" id="PTHR10037">
    <property type="entry name" value="VOLTAGE-GATED CATION CHANNEL CALCIUM AND SODIUM"/>
    <property type="match status" value="1"/>
</dbReference>
<dbReference type="Pfam" id="PF00520">
    <property type="entry name" value="Ion_trans"/>
    <property type="match status" value="1"/>
</dbReference>
<dbReference type="InterPro" id="IPR005821">
    <property type="entry name" value="Ion_trans_dom"/>
</dbReference>
<protein>
    <recommendedName>
        <fullName evidence="7">EF-hand domain-containing protein</fullName>
    </recommendedName>
</protein>
<evidence type="ECO:0000256" key="2">
    <source>
        <dbReference type="ARBA" id="ARBA00022692"/>
    </source>
</evidence>
<feature type="transmembrane region" description="Helical" evidence="6">
    <location>
        <begin position="190"/>
        <end position="218"/>
    </location>
</feature>
<feature type="region of interest" description="Disordered" evidence="5">
    <location>
        <begin position="559"/>
        <end position="595"/>
    </location>
</feature>
<dbReference type="GO" id="GO:0001518">
    <property type="term" value="C:voltage-gated sodium channel complex"/>
    <property type="evidence" value="ECO:0007669"/>
    <property type="project" value="TreeGrafter"/>
</dbReference>
<comment type="subcellular location">
    <subcellularLocation>
        <location evidence="1">Membrane</location>
        <topology evidence="1">Multi-pass membrane protein</topology>
    </subcellularLocation>
</comment>
<feature type="compositionally biased region" description="Polar residues" evidence="5">
    <location>
        <begin position="10"/>
        <end position="20"/>
    </location>
</feature>
<evidence type="ECO:0000256" key="1">
    <source>
        <dbReference type="ARBA" id="ARBA00004141"/>
    </source>
</evidence>
<evidence type="ECO:0000313" key="9">
    <source>
        <dbReference type="Proteomes" id="UP001178507"/>
    </source>
</evidence>
<feature type="transmembrane region" description="Helical" evidence="6">
    <location>
        <begin position="285"/>
        <end position="308"/>
    </location>
</feature>
<dbReference type="Gene3D" id="1.10.238.10">
    <property type="entry name" value="EF-hand"/>
    <property type="match status" value="1"/>
</dbReference>
<dbReference type="AlphaFoldDB" id="A0AA36JF22"/>
<comment type="caution">
    <text evidence="8">The sequence shown here is derived from an EMBL/GenBank/DDBJ whole genome shotgun (WGS) entry which is preliminary data.</text>
</comment>
<feature type="region of interest" description="Disordered" evidence="5">
    <location>
        <begin position="456"/>
        <end position="493"/>
    </location>
</feature>
<name>A0AA36JF22_9DINO</name>
<dbReference type="GO" id="GO:0005248">
    <property type="term" value="F:voltage-gated sodium channel activity"/>
    <property type="evidence" value="ECO:0007669"/>
    <property type="project" value="TreeGrafter"/>
</dbReference>
<feature type="domain" description="EF-hand" evidence="7">
    <location>
        <begin position="332"/>
        <end position="367"/>
    </location>
</feature>
<organism evidence="8 9">
    <name type="scientific">Effrenium voratum</name>
    <dbReference type="NCBI Taxonomy" id="2562239"/>
    <lineage>
        <taxon>Eukaryota</taxon>
        <taxon>Sar</taxon>
        <taxon>Alveolata</taxon>
        <taxon>Dinophyceae</taxon>
        <taxon>Suessiales</taxon>
        <taxon>Symbiodiniaceae</taxon>
        <taxon>Effrenium</taxon>
    </lineage>
</organism>
<keyword evidence="9" id="KW-1185">Reference proteome</keyword>
<dbReference type="GO" id="GO:0005509">
    <property type="term" value="F:calcium ion binding"/>
    <property type="evidence" value="ECO:0007669"/>
    <property type="project" value="InterPro"/>
</dbReference>
<dbReference type="InterPro" id="IPR043203">
    <property type="entry name" value="VGCC_Ca_Na"/>
</dbReference>
<evidence type="ECO:0000256" key="6">
    <source>
        <dbReference type="SAM" id="Phobius"/>
    </source>
</evidence>
<reference evidence="8" key="1">
    <citation type="submission" date="2023-08" db="EMBL/GenBank/DDBJ databases">
        <authorList>
            <person name="Chen Y."/>
            <person name="Shah S."/>
            <person name="Dougan E. K."/>
            <person name="Thang M."/>
            <person name="Chan C."/>
        </authorList>
    </citation>
    <scope>NUCLEOTIDE SEQUENCE</scope>
</reference>
<dbReference type="SUPFAM" id="SSF81324">
    <property type="entry name" value="Voltage-gated potassium channels"/>
    <property type="match status" value="1"/>
</dbReference>
<dbReference type="InterPro" id="IPR002048">
    <property type="entry name" value="EF_hand_dom"/>
</dbReference>
<evidence type="ECO:0000256" key="3">
    <source>
        <dbReference type="ARBA" id="ARBA00022989"/>
    </source>
</evidence>
<evidence type="ECO:0000256" key="4">
    <source>
        <dbReference type="ARBA" id="ARBA00023136"/>
    </source>
</evidence>
<dbReference type="InterPro" id="IPR027359">
    <property type="entry name" value="Volt_channel_dom_sf"/>
</dbReference>
<dbReference type="GO" id="GO:0086010">
    <property type="term" value="P:membrane depolarization during action potential"/>
    <property type="evidence" value="ECO:0007669"/>
    <property type="project" value="TreeGrafter"/>
</dbReference>